<reference evidence="2" key="1">
    <citation type="submission" date="2022-09" db="EMBL/GenBank/DDBJ databases">
        <title>Complete Genomes of Fervidibacillus albus and Fervidibacillus halotolerans isolated from tidal flat sediments.</title>
        <authorList>
            <person name="Kwon K.K."/>
            <person name="Yang S.-H."/>
            <person name="Park M.J."/>
            <person name="Oh H.-M."/>
        </authorList>
    </citation>
    <scope>NUCLEOTIDE SEQUENCE</scope>
    <source>
        <strain evidence="2">MEBiC13591</strain>
    </source>
</reference>
<protein>
    <submittedName>
        <fullName evidence="2">DinB family protein</fullName>
    </submittedName>
</protein>
<dbReference type="Pfam" id="PF12867">
    <property type="entry name" value="DinB_2"/>
    <property type="match status" value="1"/>
</dbReference>
<sequence>MSMYTLKYARNRLMKVLTAATDEQLDFVPDGFNNSIRWNAGHVMVIADRIFSHIKQYTPVLPAHYISFFDMGTKPADWSEPPPSVEEIIAYSSKQMTAIEKIYQHPEQWQLKKPFENRGTVFQTYQDILSFVIFHEGMHFQTMKLYYDRTKKKD</sequence>
<dbReference type="Gene3D" id="1.20.120.450">
    <property type="entry name" value="dinb family like domain"/>
    <property type="match status" value="1"/>
</dbReference>
<dbReference type="InterPro" id="IPR024775">
    <property type="entry name" value="DinB-like"/>
</dbReference>
<evidence type="ECO:0000259" key="1">
    <source>
        <dbReference type="Pfam" id="PF12867"/>
    </source>
</evidence>
<dbReference type="InterPro" id="IPR034660">
    <property type="entry name" value="DinB/YfiT-like"/>
</dbReference>
<dbReference type="Proteomes" id="UP001164718">
    <property type="component" value="Chromosome"/>
</dbReference>
<dbReference type="AlphaFoldDB" id="A0A9E8LSU5"/>
<name>A0A9E8LSU5_9BACI</name>
<proteinExistence type="predicted"/>
<dbReference type="SUPFAM" id="SSF109854">
    <property type="entry name" value="DinB/YfiT-like putative metalloenzymes"/>
    <property type="match status" value="1"/>
</dbReference>
<organism evidence="2 3">
    <name type="scientific">Fervidibacillus albus</name>
    <dbReference type="NCBI Taxonomy" id="2980026"/>
    <lineage>
        <taxon>Bacteria</taxon>
        <taxon>Bacillati</taxon>
        <taxon>Bacillota</taxon>
        <taxon>Bacilli</taxon>
        <taxon>Bacillales</taxon>
        <taxon>Bacillaceae</taxon>
        <taxon>Fervidibacillus</taxon>
    </lineage>
</organism>
<feature type="domain" description="DinB-like" evidence="1">
    <location>
        <begin position="6"/>
        <end position="143"/>
    </location>
</feature>
<gene>
    <name evidence="2" type="ORF">OE104_09740</name>
</gene>
<accession>A0A9E8LSU5</accession>
<dbReference type="EMBL" id="CP106878">
    <property type="protein sequence ID" value="WAA08887.1"/>
    <property type="molecule type" value="Genomic_DNA"/>
</dbReference>
<evidence type="ECO:0000313" key="3">
    <source>
        <dbReference type="Proteomes" id="UP001164718"/>
    </source>
</evidence>
<dbReference type="RefSeq" id="WP_275416671.1">
    <property type="nucleotide sequence ID" value="NZ_CP106878.1"/>
</dbReference>
<keyword evidence="3" id="KW-1185">Reference proteome</keyword>
<evidence type="ECO:0000313" key="2">
    <source>
        <dbReference type="EMBL" id="WAA08887.1"/>
    </source>
</evidence>
<dbReference type="KEGG" id="faf:OE104_09740"/>